<accession>A0A9W6VDM6</accession>
<gene>
    <name evidence="2" type="ORF">Aglo03_59640</name>
</gene>
<reference evidence="2" key="1">
    <citation type="submission" date="2023-02" db="EMBL/GenBank/DDBJ databases">
        <title>Actinokineospora globicatena NBRC 15670.</title>
        <authorList>
            <person name="Ichikawa N."/>
            <person name="Sato H."/>
            <person name="Tonouchi N."/>
        </authorList>
    </citation>
    <scope>NUCLEOTIDE SEQUENCE</scope>
    <source>
        <strain evidence="2">NBRC 15670</strain>
    </source>
</reference>
<feature type="domain" description="N-acetyltransferase" evidence="1">
    <location>
        <begin position="10"/>
        <end position="174"/>
    </location>
</feature>
<protein>
    <submittedName>
        <fullName evidence="2">N-acetyltransferase</fullName>
    </submittedName>
</protein>
<dbReference type="RefSeq" id="WP_285613017.1">
    <property type="nucleotide sequence ID" value="NZ_BSSD01000012.1"/>
</dbReference>
<dbReference type="InterPro" id="IPR016181">
    <property type="entry name" value="Acyl_CoA_acyltransferase"/>
</dbReference>
<dbReference type="InterPro" id="IPR000182">
    <property type="entry name" value="GNAT_dom"/>
</dbReference>
<dbReference type="Pfam" id="PF13302">
    <property type="entry name" value="Acetyltransf_3"/>
    <property type="match status" value="1"/>
</dbReference>
<dbReference type="GO" id="GO:0005737">
    <property type="term" value="C:cytoplasm"/>
    <property type="evidence" value="ECO:0007669"/>
    <property type="project" value="TreeGrafter"/>
</dbReference>
<dbReference type="PANTHER" id="PTHR43441">
    <property type="entry name" value="RIBOSOMAL-PROTEIN-SERINE ACETYLTRANSFERASE"/>
    <property type="match status" value="1"/>
</dbReference>
<dbReference type="InterPro" id="IPR051908">
    <property type="entry name" value="Ribosomal_N-acetyltransferase"/>
</dbReference>
<sequence>MSSFWTGKRVRLRGVEPADWEVFQSFTEHSADQRAVDRLYPPRSAAWFQEATAARAKQPSTDLDLAIESLETGELVGSLSTHGVDRRAGRFGYGIGIGHQHQRNGYAAEAVVLLLRYMFGEQRMHKCEAKVYEFNEPSLRLHRSLGFTEEGRLRAHEFLAGRHWDAVLLGMTLPEFVARWELPQV</sequence>
<name>A0A9W6VDM6_9PSEU</name>
<dbReference type="GO" id="GO:1990189">
    <property type="term" value="F:protein N-terminal-serine acetyltransferase activity"/>
    <property type="evidence" value="ECO:0007669"/>
    <property type="project" value="TreeGrafter"/>
</dbReference>
<evidence type="ECO:0000313" key="3">
    <source>
        <dbReference type="Proteomes" id="UP001165042"/>
    </source>
</evidence>
<dbReference type="AlphaFoldDB" id="A0A9W6VDM6"/>
<comment type="caution">
    <text evidence="2">The sequence shown here is derived from an EMBL/GenBank/DDBJ whole genome shotgun (WGS) entry which is preliminary data.</text>
</comment>
<proteinExistence type="predicted"/>
<dbReference type="GO" id="GO:0008999">
    <property type="term" value="F:protein-N-terminal-alanine acetyltransferase activity"/>
    <property type="evidence" value="ECO:0007669"/>
    <property type="project" value="TreeGrafter"/>
</dbReference>
<dbReference type="SUPFAM" id="SSF55729">
    <property type="entry name" value="Acyl-CoA N-acyltransferases (Nat)"/>
    <property type="match status" value="1"/>
</dbReference>
<evidence type="ECO:0000313" key="2">
    <source>
        <dbReference type="EMBL" id="GLW95148.1"/>
    </source>
</evidence>
<dbReference type="Gene3D" id="3.40.630.30">
    <property type="match status" value="1"/>
</dbReference>
<dbReference type="EMBL" id="BSSD01000012">
    <property type="protein sequence ID" value="GLW95148.1"/>
    <property type="molecule type" value="Genomic_DNA"/>
</dbReference>
<keyword evidence="3" id="KW-1185">Reference proteome</keyword>
<evidence type="ECO:0000259" key="1">
    <source>
        <dbReference type="PROSITE" id="PS51186"/>
    </source>
</evidence>
<dbReference type="PROSITE" id="PS51186">
    <property type="entry name" value="GNAT"/>
    <property type="match status" value="1"/>
</dbReference>
<dbReference type="PANTHER" id="PTHR43441:SF11">
    <property type="entry name" value="RIBOSOMAL-PROTEIN-SERINE ACETYLTRANSFERASE"/>
    <property type="match status" value="1"/>
</dbReference>
<organism evidence="2 3">
    <name type="scientific">Actinokineospora globicatena</name>
    <dbReference type="NCBI Taxonomy" id="103729"/>
    <lineage>
        <taxon>Bacteria</taxon>
        <taxon>Bacillati</taxon>
        <taxon>Actinomycetota</taxon>
        <taxon>Actinomycetes</taxon>
        <taxon>Pseudonocardiales</taxon>
        <taxon>Pseudonocardiaceae</taxon>
        <taxon>Actinokineospora</taxon>
    </lineage>
</organism>
<dbReference type="Proteomes" id="UP001165042">
    <property type="component" value="Unassembled WGS sequence"/>
</dbReference>